<name>A0A072V231_MEDTR</name>
<dbReference type="EMBL" id="CM001220">
    <property type="protein sequence ID" value="KEH32185.1"/>
    <property type="molecule type" value="Genomic_DNA"/>
</dbReference>
<dbReference type="EnsemblPlants" id="KEH32185">
    <property type="protein sequence ID" value="KEH32185"/>
    <property type="gene ID" value="MTR_4g117070"/>
</dbReference>
<protein>
    <submittedName>
        <fullName evidence="2">Transmembrane protein, putative</fullName>
    </submittedName>
</protein>
<dbReference type="AlphaFoldDB" id="A0A072V231"/>
<reference evidence="2 4" key="2">
    <citation type="journal article" date="2014" name="BMC Genomics">
        <title>An improved genome release (version Mt4.0) for the model legume Medicago truncatula.</title>
        <authorList>
            <person name="Tang H."/>
            <person name="Krishnakumar V."/>
            <person name="Bidwell S."/>
            <person name="Rosen B."/>
            <person name="Chan A."/>
            <person name="Zhou S."/>
            <person name="Gentzbittel L."/>
            <person name="Childs K.L."/>
            <person name="Yandell M."/>
            <person name="Gundlach H."/>
            <person name="Mayer K.F."/>
            <person name="Schwartz D.C."/>
            <person name="Town C.D."/>
        </authorList>
    </citation>
    <scope>GENOME REANNOTATION</scope>
    <source>
        <strain evidence="2">A17</strain>
        <strain evidence="3 4">cv. Jemalong A17</strain>
    </source>
</reference>
<organism evidence="2 4">
    <name type="scientific">Medicago truncatula</name>
    <name type="common">Barrel medic</name>
    <name type="synonym">Medicago tribuloides</name>
    <dbReference type="NCBI Taxonomy" id="3880"/>
    <lineage>
        <taxon>Eukaryota</taxon>
        <taxon>Viridiplantae</taxon>
        <taxon>Streptophyta</taxon>
        <taxon>Embryophyta</taxon>
        <taxon>Tracheophyta</taxon>
        <taxon>Spermatophyta</taxon>
        <taxon>Magnoliopsida</taxon>
        <taxon>eudicotyledons</taxon>
        <taxon>Gunneridae</taxon>
        <taxon>Pentapetalae</taxon>
        <taxon>rosids</taxon>
        <taxon>fabids</taxon>
        <taxon>Fabales</taxon>
        <taxon>Fabaceae</taxon>
        <taxon>Papilionoideae</taxon>
        <taxon>50 kb inversion clade</taxon>
        <taxon>NPAAA clade</taxon>
        <taxon>Hologalegina</taxon>
        <taxon>IRL clade</taxon>
        <taxon>Trifolieae</taxon>
        <taxon>Medicago</taxon>
    </lineage>
</organism>
<reference evidence="2 4" key="1">
    <citation type="journal article" date="2011" name="Nature">
        <title>The Medicago genome provides insight into the evolution of rhizobial symbioses.</title>
        <authorList>
            <person name="Young N.D."/>
            <person name="Debelle F."/>
            <person name="Oldroyd G.E."/>
            <person name="Geurts R."/>
            <person name="Cannon S.B."/>
            <person name="Udvardi M.K."/>
            <person name="Benedito V.A."/>
            <person name="Mayer K.F."/>
            <person name="Gouzy J."/>
            <person name="Schoof H."/>
            <person name="Van de Peer Y."/>
            <person name="Proost S."/>
            <person name="Cook D.R."/>
            <person name="Meyers B.C."/>
            <person name="Spannagl M."/>
            <person name="Cheung F."/>
            <person name="De Mita S."/>
            <person name="Krishnakumar V."/>
            <person name="Gundlach H."/>
            <person name="Zhou S."/>
            <person name="Mudge J."/>
            <person name="Bharti A.K."/>
            <person name="Murray J.D."/>
            <person name="Naoumkina M.A."/>
            <person name="Rosen B."/>
            <person name="Silverstein K.A."/>
            <person name="Tang H."/>
            <person name="Rombauts S."/>
            <person name="Zhao P.X."/>
            <person name="Zhou P."/>
            <person name="Barbe V."/>
            <person name="Bardou P."/>
            <person name="Bechner M."/>
            <person name="Bellec A."/>
            <person name="Berger A."/>
            <person name="Berges H."/>
            <person name="Bidwell S."/>
            <person name="Bisseling T."/>
            <person name="Choisne N."/>
            <person name="Couloux A."/>
            <person name="Denny R."/>
            <person name="Deshpande S."/>
            <person name="Dai X."/>
            <person name="Doyle J.J."/>
            <person name="Dudez A.M."/>
            <person name="Farmer A.D."/>
            <person name="Fouteau S."/>
            <person name="Franken C."/>
            <person name="Gibelin C."/>
            <person name="Gish J."/>
            <person name="Goldstein S."/>
            <person name="Gonzalez A.J."/>
            <person name="Green P.J."/>
            <person name="Hallab A."/>
            <person name="Hartog M."/>
            <person name="Hua A."/>
            <person name="Humphray S.J."/>
            <person name="Jeong D.H."/>
            <person name="Jing Y."/>
            <person name="Jocker A."/>
            <person name="Kenton S.M."/>
            <person name="Kim D.J."/>
            <person name="Klee K."/>
            <person name="Lai H."/>
            <person name="Lang C."/>
            <person name="Lin S."/>
            <person name="Macmil S.L."/>
            <person name="Magdelenat G."/>
            <person name="Matthews L."/>
            <person name="McCorrison J."/>
            <person name="Monaghan E.L."/>
            <person name="Mun J.H."/>
            <person name="Najar F.Z."/>
            <person name="Nicholson C."/>
            <person name="Noirot C."/>
            <person name="O'Bleness M."/>
            <person name="Paule C.R."/>
            <person name="Poulain J."/>
            <person name="Prion F."/>
            <person name="Qin B."/>
            <person name="Qu C."/>
            <person name="Retzel E.F."/>
            <person name="Riddle C."/>
            <person name="Sallet E."/>
            <person name="Samain S."/>
            <person name="Samson N."/>
            <person name="Sanders I."/>
            <person name="Saurat O."/>
            <person name="Scarpelli C."/>
            <person name="Schiex T."/>
            <person name="Segurens B."/>
            <person name="Severin A.J."/>
            <person name="Sherrier D.J."/>
            <person name="Shi R."/>
            <person name="Sims S."/>
            <person name="Singer S.R."/>
            <person name="Sinharoy S."/>
            <person name="Sterck L."/>
            <person name="Viollet A."/>
            <person name="Wang B.B."/>
            <person name="Wang K."/>
            <person name="Wang M."/>
            <person name="Wang X."/>
            <person name="Warfsmann J."/>
            <person name="Weissenbach J."/>
            <person name="White D.D."/>
            <person name="White J.D."/>
            <person name="Wiley G.B."/>
            <person name="Wincker P."/>
            <person name="Xing Y."/>
            <person name="Yang L."/>
            <person name="Yao Z."/>
            <person name="Ying F."/>
            <person name="Zhai J."/>
            <person name="Zhou L."/>
            <person name="Zuber A."/>
            <person name="Denarie J."/>
            <person name="Dixon R.A."/>
            <person name="May G.D."/>
            <person name="Schwartz D.C."/>
            <person name="Rogers J."/>
            <person name="Quetier F."/>
            <person name="Town C.D."/>
            <person name="Roe B.A."/>
        </authorList>
    </citation>
    <scope>NUCLEOTIDE SEQUENCE [LARGE SCALE GENOMIC DNA]</scope>
    <source>
        <strain evidence="2">A17</strain>
        <strain evidence="3 4">cv. Jemalong A17</strain>
    </source>
</reference>
<keyword evidence="4" id="KW-1185">Reference proteome</keyword>
<reference evidence="3" key="3">
    <citation type="submission" date="2015-04" db="UniProtKB">
        <authorList>
            <consortium name="EnsemblPlants"/>
        </authorList>
    </citation>
    <scope>IDENTIFICATION</scope>
    <source>
        <strain evidence="3">cv. Jemalong A17</strain>
    </source>
</reference>
<keyword evidence="1" id="KW-1133">Transmembrane helix</keyword>
<feature type="transmembrane region" description="Helical" evidence="1">
    <location>
        <begin position="36"/>
        <end position="55"/>
    </location>
</feature>
<keyword evidence="1" id="KW-0472">Membrane</keyword>
<evidence type="ECO:0000313" key="4">
    <source>
        <dbReference type="Proteomes" id="UP000002051"/>
    </source>
</evidence>
<evidence type="ECO:0000313" key="3">
    <source>
        <dbReference type="EnsemblPlants" id="KEH32185"/>
    </source>
</evidence>
<evidence type="ECO:0000256" key="1">
    <source>
        <dbReference type="SAM" id="Phobius"/>
    </source>
</evidence>
<keyword evidence="1 2" id="KW-0812">Transmembrane</keyword>
<gene>
    <name evidence="2" type="ordered locus">MTR_4g117070</name>
</gene>
<dbReference type="Proteomes" id="UP000002051">
    <property type="component" value="Chromosome 4"/>
</dbReference>
<evidence type="ECO:0000313" key="2">
    <source>
        <dbReference type="EMBL" id="KEH32185.1"/>
    </source>
</evidence>
<proteinExistence type="predicted"/>
<sequence length="60" mass="7388">MNRTKQRETIEDGNRVPHKHEKRFWRSRNDDEFDKWVLILIVSYMMVVVLILDLIEDDED</sequence>
<dbReference type="HOGENOM" id="CLU_2945192_0_0_1"/>
<accession>A0A072V231</accession>